<accession>D1QQJ8</accession>
<evidence type="ECO:0000313" key="2">
    <source>
        <dbReference type="EMBL" id="EFB32403.1"/>
    </source>
</evidence>
<sequence length="60" mass="6698">MCSFSFPMELNAAKAAKLQCFSLFKHVSELFLSSVSTFFTGLSYLKLNVVLSLTMRVNKA</sequence>
<comment type="caution">
    <text evidence="2">The sequence shown here is derived from an EMBL/GenBank/DDBJ whole genome shotgun (WGS) entry which is preliminary data.</text>
</comment>
<evidence type="ECO:0000313" key="3">
    <source>
        <dbReference type="Proteomes" id="UP000004079"/>
    </source>
</evidence>
<protein>
    <submittedName>
        <fullName evidence="2">Uncharacterized protein</fullName>
    </submittedName>
</protein>
<organism evidence="2 3">
    <name type="scientific">Segatella oris F0302</name>
    <dbReference type="NCBI Taxonomy" id="649760"/>
    <lineage>
        <taxon>Bacteria</taxon>
        <taxon>Pseudomonadati</taxon>
        <taxon>Bacteroidota</taxon>
        <taxon>Bacteroidia</taxon>
        <taxon>Bacteroidales</taxon>
        <taxon>Prevotellaceae</taxon>
        <taxon>Segatella</taxon>
    </lineage>
</organism>
<dbReference type="HOGENOM" id="CLU_2937857_0_0_10"/>
<dbReference type="EMBL" id="ACUZ02000023">
    <property type="protein sequence ID" value="EFB32403.1"/>
    <property type="molecule type" value="Genomic_DNA"/>
</dbReference>
<dbReference type="AlphaFoldDB" id="D1QQJ8"/>
<feature type="transmembrane region" description="Helical" evidence="1">
    <location>
        <begin position="31"/>
        <end position="51"/>
    </location>
</feature>
<keyword evidence="1" id="KW-1133">Transmembrane helix</keyword>
<proteinExistence type="predicted"/>
<keyword evidence="1" id="KW-0812">Transmembrane</keyword>
<keyword evidence="1" id="KW-0472">Membrane</keyword>
<dbReference type="Proteomes" id="UP000004079">
    <property type="component" value="Unassembled WGS sequence"/>
</dbReference>
<reference evidence="2 3" key="1">
    <citation type="submission" date="2009-11" db="EMBL/GenBank/DDBJ databases">
        <authorList>
            <person name="Weinstock G."/>
            <person name="Sodergren E."/>
            <person name="Clifton S."/>
            <person name="Fulton L."/>
            <person name="Fulton B."/>
            <person name="Courtney L."/>
            <person name="Fronick C."/>
            <person name="Harrison M."/>
            <person name="Strong C."/>
            <person name="Farmer C."/>
            <person name="Delahaunty K."/>
            <person name="Markovic C."/>
            <person name="Hall O."/>
            <person name="Minx P."/>
            <person name="Tomlinson C."/>
            <person name="Mitreva M."/>
            <person name="Nelson J."/>
            <person name="Hou S."/>
            <person name="Wollam A."/>
            <person name="Pepin K.H."/>
            <person name="Johnson M."/>
            <person name="Bhonagiri V."/>
            <person name="Nash W.E."/>
            <person name="Warren W."/>
            <person name="Chinwalla A."/>
            <person name="Mardis E.R."/>
            <person name="Wilson R.K."/>
        </authorList>
    </citation>
    <scope>NUCLEOTIDE SEQUENCE [LARGE SCALE GENOMIC DNA]</scope>
    <source>
        <strain evidence="2 3">F0302</strain>
    </source>
</reference>
<gene>
    <name evidence="2" type="ORF">HMPREF0971_01247</name>
</gene>
<name>D1QQJ8_9BACT</name>
<dbReference type="STRING" id="649760.HMPREF0971_01247"/>
<evidence type="ECO:0000256" key="1">
    <source>
        <dbReference type="SAM" id="Phobius"/>
    </source>
</evidence>